<dbReference type="AlphaFoldDB" id="A0A1X2AR25"/>
<gene>
    <name evidence="4" type="ORF">AWB90_01580</name>
</gene>
<name>A0A1X2AR25_9MYCO</name>
<feature type="domain" description="DUF4190" evidence="2">
    <location>
        <begin position="2"/>
        <end position="53"/>
    </location>
</feature>
<feature type="domain" description="Septum formation-related" evidence="3">
    <location>
        <begin position="74"/>
        <end position="171"/>
    </location>
</feature>
<evidence type="ECO:0000313" key="5">
    <source>
        <dbReference type="Proteomes" id="UP000193285"/>
    </source>
</evidence>
<dbReference type="InterPro" id="IPR025241">
    <property type="entry name" value="DUF4190"/>
</dbReference>
<protein>
    <submittedName>
        <fullName evidence="4">Uncharacterized protein</fullName>
    </submittedName>
</protein>
<evidence type="ECO:0000256" key="1">
    <source>
        <dbReference type="SAM" id="Phobius"/>
    </source>
</evidence>
<evidence type="ECO:0000259" key="2">
    <source>
        <dbReference type="Pfam" id="PF13828"/>
    </source>
</evidence>
<evidence type="ECO:0000259" key="3">
    <source>
        <dbReference type="Pfam" id="PF13845"/>
    </source>
</evidence>
<keyword evidence="1" id="KW-0812">Transmembrane</keyword>
<keyword evidence="1" id="KW-1133">Transmembrane helix</keyword>
<dbReference type="EMBL" id="LQPN01000006">
    <property type="protein sequence ID" value="ORW53821.1"/>
    <property type="molecule type" value="Genomic_DNA"/>
</dbReference>
<sequence>MASLVCGLVGGVLLSVIFGIIALGKTRPGRQRGRGMAIAGLALSAGWAVVIAVAIAFVALSPTHTVSAQDIKVGDCFAELPTGNRIASVNTVSCDRPHAAEVAGVVTIPDGPFPGDAGFSAYNKECKETLASYSATALLDPGVDLAVMKPTQDSWQHGDRAMVCVATFTNKRTGSIRS</sequence>
<feature type="transmembrane region" description="Helical" evidence="1">
    <location>
        <begin position="6"/>
        <end position="24"/>
    </location>
</feature>
<dbReference type="Pfam" id="PF13845">
    <property type="entry name" value="Septum_form"/>
    <property type="match status" value="1"/>
</dbReference>
<feature type="transmembrane region" description="Helical" evidence="1">
    <location>
        <begin position="36"/>
        <end position="60"/>
    </location>
</feature>
<keyword evidence="1" id="KW-0472">Membrane</keyword>
<proteinExistence type="predicted"/>
<dbReference type="Proteomes" id="UP000193285">
    <property type="component" value="Unassembled WGS sequence"/>
</dbReference>
<dbReference type="Pfam" id="PF13828">
    <property type="entry name" value="DUF4190"/>
    <property type="match status" value="1"/>
</dbReference>
<reference evidence="4 5" key="1">
    <citation type="journal article" date="2015" name="Emerg. Microbes Infect.">
        <title>Characterization of 17 strains belonging to the Mycobacterium simiae complex and description of Mycobacterium paraense sp. nov.</title>
        <authorList>
            <person name="Fusco da Costa A.R."/>
            <person name="Fedrizzi T."/>
            <person name="Lopes M.L."/>
            <person name="Pecorari M."/>
            <person name="Oliveira da Costa W.L."/>
            <person name="Giacobazzi E."/>
            <person name="da Costa Bahia J.R."/>
            <person name="De Sanctis V."/>
            <person name="Batista Lima K.V."/>
            <person name="Bertorelli R."/>
            <person name="Grottola A."/>
            <person name="Fabio A."/>
            <person name="Mariottini A."/>
            <person name="Ferretti P."/>
            <person name="Di Leva F."/>
            <person name="Fregni Serpini G."/>
            <person name="Tagliazucchi S."/>
            <person name="Rumpianesi F."/>
            <person name="Jousson O."/>
            <person name="Segata N."/>
            <person name="Tortoli E."/>
        </authorList>
    </citation>
    <scope>NUCLEOTIDE SEQUENCE [LARGE SCALE GENOMIC DNA]</scope>
    <source>
        <strain evidence="4 5">IEC33</strain>
    </source>
</reference>
<dbReference type="STRING" id="767916.AWB91_20015"/>
<dbReference type="InterPro" id="IPR026004">
    <property type="entry name" value="Septum_form"/>
</dbReference>
<accession>A0A1X2AR25</accession>
<organism evidence="4 5">
    <name type="scientific">Mycobacterium paraense</name>
    <dbReference type="NCBI Taxonomy" id="767916"/>
    <lineage>
        <taxon>Bacteria</taxon>
        <taxon>Bacillati</taxon>
        <taxon>Actinomycetota</taxon>
        <taxon>Actinomycetes</taxon>
        <taxon>Mycobacteriales</taxon>
        <taxon>Mycobacteriaceae</taxon>
        <taxon>Mycobacterium</taxon>
        <taxon>Mycobacterium simiae complex</taxon>
    </lineage>
</organism>
<comment type="caution">
    <text evidence="4">The sequence shown here is derived from an EMBL/GenBank/DDBJ whole genome shotgun (WGS) entry which is preliminary data.</text>
</comment>
<evidence type="ECO:0000313" key="4">
    <source>
        <dbReference type="EMBL" id="ORW53821.1"/>
    </source>
</evidence>